<evidence type="ECO:0000256" key="7">
    <source>
        <dbReference type="ARBA" id="ARBA00049625"/>
    </source>
</evidence>
<dbReference type="PROSITE" id="PS00854">
    <property type="entry name" value="PROTEASOME_BETA_1"/>
    <property type="match status" value="1"/>
</dbReference>
<evidence type="ECO:0000256" key="8">
    <source>
        <dbReference type="RuleBase" id="RU004203"/>
    </source>
</evidence>
<dbReference type="InterPro" id="IPR035206">
    <property type="entry name" value="Proteasome_beta2"/>
</dbReference>
<gene>
    <name evidence="11" type="primary">LOC106121755</name>
    <name evidence="9" type="ORF">RR46_13775</name>
</gene>
<reference evidence="9 10" key="1">
    <citation type="journal article" date="2015" name="Nat. Commun.">
        <title>Outbred genome sequencing and CRISPR/Cas9 gene editing in butterflies.</title>
        <authorList>
            <person name="Li X."/>
            <person name="Fan D."/>
            <person name="Zhang W."/>
            <person name="Liu G."/>
            <person name="Zhang L."/>
            <person name="Zhao L."/>
            <person name="Fang X."/>
            <person name="Chen L."/>
            <person name="Dong Y."/>
            <person name="Chen Y."/>
            <person name="Ding Y."/>
            <person name="Zhao R."/>
            <person name="Feng M."/>
            <person name="Zhu Y."/>
            <person name="Feng Y."/>
            <person name="Jiang X."/>
            <person name="Zhu D."/>
            <person name="Xiang H."/>
            <person name="Feng X."/>
            <person name="Li S."/>
            <person name="Wang J."/>
            <person name="Zhang G."/>
            <person name="Kronforst M.R."/>
            <person name="Wang W."/>
        </authorList>
    </citation>
    <scope>NUCLEOTIDE SEQUENCE [LARGE SCALE GENOMIC DNA]</scope>
    <source>
        <strain evidence="9">Ya'a_city_454_Px</strain>
        <tissue evidence="9">Whole body</tissue>
    </source>
</reference>
<dbReference type="PANTHER" id="PTHR32194">
    <property type="entry name" value="METALLOPROTEASE TLDD"/>
    <property type="match status" value="1"/>
</dbReference>
<dbReference type="GeneID" id="106121755"/>
<dbReference type="STRING" id="66420.A0A194PIK4"/>
<comment type="subunit">
    <text evidence="1">The 26S proteasome consists of a 20S proteasome core and two 19S regulatory subunits. The 20S proteasome core is a barrel-shaped complex made of 28 subunits that are arranged in four stacked rings. The two outer rings are each formed by seven alpha subunits, and the two inner rings are formed by seven beta subunits. The proteolytic activity is exerted by three beta-subunits PSMB5, PSMB6 and PSMB7.</text>
</comment>
<keyword evidence="4 8" id="KW-0539">Nucleus</keyword>
<name>A0A194PIK4_PAPXU</name>
<dbReference type="KEGG" id="pxu:106121755"/>
<comment type="subcellular location">
    <subcellularLocation>
        <location evidence="8">Cytoplasm</location>
    </subcellularLocation>
    <subcellularLocation>
        <location evidence="8">Nucleus</location>
    </subcellularLocation>
</comment>
<dbReference type="GO" id="GO:0010498">
    <property type="term" value="P:proteasomal protein catabolic process"/>
    <property type="evidence" value="ECO:0007669"/>
    <property type="project" value="InterPro"/>
</dbReference>
<evidence type="ECO:0000313" key="11">
    <source>
        <dbReference type="RefSeq" id="XP_013173011.1"/>
    </source>
</evidence>
<evidence type="ECO:0000256" key="6">
    <source>
        <dbReference type="ARBA" id="ARBA00026071"/>
    </source>
</evidence>
<dbReference type="InterPro" id="IPR023333">
    <property type="entry name" value="Proteasome_suB-type"/>
</dbReference>
<evidence type="ECO:0000256" key="1">
    <source>
        <dbReference type="ARBA" id="ARBA00011656"/>
    </source>
</evidence>
<dbReference type="InterPro" id="IPR016050">
    <property type="entry name" value="Proteasome_bsu_CS"/>
</dbReference>
<dbReference type="RefSeq" id="XP_013173011.1">
    <property type="nucleotide sequence ID" value="XM_013317557.1"/>
</dbReference>
<comment type="subunit">
    <text evidence="8">Component of the proteasome complex.</text>
</comment>
<evidence type="ECO:0000256" key="2">
    <source>
        <dbReference type="ARBA" id="ARBA00022490"/>
    </source>
</evidence>
<evidence type="ECO:0000256" key="3">
    <source>
        <dbReference type="ARBA" id="ARBA00022942"/>
    </source>
</evidence>
<keyword evidence="3 8" id="KW-0647">Proteasome</keyword>
<organism evidence="9 10">
    <name type="scientific">Papilio xuthus</name>
    <name type="common">Asian swallowtail butterfly</name>
    <dbReference type="NCBI Taxonomy" id="66420"/>
    <lineage>
        <taxon>Eukaryota</taxon>
        <taxon>Metazoa</taxon>
        <taxon>Ecdysozoa</taxon>
        <taxon>Arthropoda</taxon>
        <taxon>Hexapoda</taxon>
        <taxon>Insecta</taxon>
        <taxon>Pterygota</taxon>
        <taxon>Neoptera</taxon>
        <taxon>Endopterygota</taxon>
        <taxon>Lepidoptera</taxon>
        <taxon>Glossata</taxon>
        <taxon>Ditrysia</taxon>
        <taxon>Papilionoidea</taxon>
        <taxon>Papilionidae</taxon>
        <taxon>Papilioninae</taxon>
        <taxon>Papilio</taxon>
    </lineage>
</organism>
<comment type="function">
    <text evidence="8">Component of the proteasome, a multicatalytic proteinase complex which is characterized by its ability to cleave peptides with Arg, Phe, Tyr, Leu, and Glu adjacent to the leaving group at neutral or slightly basic pH. The proteasome has an ATP-dependent proteolytic activity.</text>
</comment>
<dbReference type="GO" id="GO:0005737">
    <property type="term" value="C:cytoplasm"/>
    <property type="evidence" value="ECO:0007669"/>
    <property type="project" value="UniProtKB-SubCell"/>
</dbReference>
<protein>
    <recommendedName>
        <fullName evidence="8">Proteasome subunit beta</fullName>
    </recommendedName>
</protein>
<dbReference type="CTD" id="34999"/>
<dbReference type="AlphaFoldDB" id="A0A194PIK4"/>
<dbReference type="Proteomes" id="UP000053268">
    <property type="component" value="Unassembled WGS sequence"/>
</dbReference>
<comment type="subunit">
    <text evidence="6">The 26S proteasome consists of a 20S proteasome core and two 19S regulatory subunits. The 20S proteasome core is composed of 28 subunits that are arranged in four stacked rings, resulting in a barrel-shaped structure. The two end rings are each formed by seven alpha subunits, and the two central rings are each formed by seven beta subunits. The catalytic chamber with the active sites is on the inside of the barrel.</text>
</comment>
<dbReference type="SUPFAM" id="SSF56235">
    <property type="entry name" value="N-terminal nucleophile aminohydrolases (Ntn hydrolases)"/>
    <property type="match status" value="1"/>
</dbReference>
<keyword evidence="2 8" id="KW-0963">Cytoplasm</keyword>
<dbReference type="PROSITE" id="PS51476">
    <property type="entry name" value="PROTEASOME_BETA_2"/>
    <property type="match status" value="1"/>
</dbReference>
<evidence type="ECO:0000256" key="4">
    <source>
        <dbReference type="ARBA" id="ARBA00023242"/>
    </source>
</evidence>
<sequence>MSNINLQCLLGIQCNDFVMIAADQTNSHSIMVMKDDEEKIYKISDKLVMGVVGDSGDTTQFAEYIAKNIQLYKMRNGYELGPTAAANFTRRNLAEYLRSSSPYFVNILMGGYDMENGPELYFMDYLASSIKVPFAAHGFGGYLSLSVMDRYYKKDLTEKEAYEILQKCVQEVHKRLFVSLPNFQVTVVKRDGIEVLPVINSSSLK</sequence>
<dbReference type="PANTHER" id="PTHR32194:SF2">
    <property type="entry name" value="PROTEASOME SUBUNIT BETA TYPE-1"/>
    <property type="match status" value="1"/>
</dbReference>
<evidence type="ECO:0000313" key="9">
    <source>
        <dbReference type="EMBL" id="KPI92554.1"/>
    </source>
</evidence>
<dbReference type="GO" id="GO:0005839">
    <property type="term" value="C:proteasome core complex"/>
    <property type="evidence" value="ECO:0007669"/>
    <property type="project" value="InterPro"/>
</dbReference>
<comment type="function">
    <text evidence="7">Non-catalytic component of the 20S core proteasome complex involved in the proteolytic degradation of most intracellular proteins. This complex plays numerous essential roles within the cell by associating with different regulatory particles. Associated with two 19S regulatory particles, forms the 26S proteasome and thus participates in the ATP-dependent degradation of ubiquitinated proteins. The 26S proteasome plays a key role in the maintenance of protein homeostasis by removing misfolded or damaged proteins that could impair cellular functions, and by removing proteins whose functions are no longer required. Associated with the PA200 or PA28, the 20S proteasome mediates ubiquitin-independent protein degradation. This type of proteolysis is required in several pathways including spermatogenesis (20S-PA200 complex) or generation of a subset of MHC class I-presented antigenic peptides (20S-PA28 complex).</text>
</comment>
<dbReference type="CDD" id="cd03758">
    <property type="entry name" value="proteasome_beta_type_2"/>
    <property type="match status" value="1"/>
</dbReference>
<evidence type="ECO:0000313" key="10">
    <source>
        <dbReference type="Proteomes" id="UP000053268"/>
    </source>
</evidence>
<dbReference type="EMBL" id="KQ459604">
    <property type="protein sequence ID" value="KPI92554.1"/>
    <property type="molecule type" value="Genomic_DNA"/>
</dbReference>
<dbReference type="GO" id="GO:0005634">
    <property type="term" value="C:nucleus"/>
    <property type="evidence" value="ECO:0007669"/>
    <property type="project" value="UniProtKB-SubCell"/>
</dbReference>
<comment type="similarity">
    <text evidence="8">Belongs to the peptidase T1B family.</text>
</comment>
<dbReference type="FunFam" id="3.60.20.10:FF:000008">
    <property type="entry name" value="Proteasome subunit beta type-4"/>
    <property type="match status" value="1"/>
</dbReference>
<reference evidence="11" key="2">
    <citation type="submission" date="2025-04" db="UniProtKB">
        <authorList>
            <consortium name="RefSeq"/>
        </authorList>
    </citation>
    <scope>IDENTIFICATION</scope>
</reference>
<dbReference type="InterPro" id="IPR001353">
    <property type="entry name" value="Proteasome_sua/b"/>
</dbReference>
<dbReference type="Gene3D" id="3.60.20.10">
    <property type="entry name" value="Glutamine Phosphoribosylpyrophosphate, subunit 1, domain 1"/>
    <property type="match status" value="1"/>
</dbReference>
<comment type="function">
    <text evidence="5">Non-catalytic component of the proteasome, a multicatalytic proteinase complex which is characterized by its ability to cleave peptides with Arg, Phe, Tyr, Leu, and Glu adjacent to the leaving group at neutral or slightly basic pH. The proteasome has an ATP-dependent proteolytic activity.</text>
</comment>
<dbReference type="Proteomes" id="UP000694872">
    <property type="component" value="Unplaced"/>
</dbReference>
<dbReference type="OrthoDB" id="268428at2759"/>
<proteinExistence type="inferred from homology"/>
<keyword evidence="10" id="KW-1185">Reference proteome</keyword>
<dbReference type="InterPro" id="IPR029055">
    <property type="entry name" value="Ntn_hydrolases_N"/>
</dbReference>
<dbReference type="Pfam" id="PF00227">
    <property type="entry name" value="Proteasome"/>
    <property type="match status" value="1"/>
</dbReference>
<evidence type="ECO:0000256" key="5">
    <source>
        <dbReference type="ARBA" id="ARBA00024953"/>
    </source>
</evidence>
<accession>A0A194PIK4</accession>